<organism evidence="1 2">
    <name type="scientific">Pseudoneurospora amorphoporcata</name>
    <dbReference type="NCBI Taxonomy" id="241081"/>
    <lineage>
        <taxon>Eukaryota</taxon>
        <taxon>Fungi</taxon>
        <taxon>Dikarya</taxon>
        <taxon>Ascomycota</taxon>
        <taxon>Pezizomycotina</taxon>
        <taxon>Sordariomycetes</taxon>
        <taxon>Sordariomycetidae</taxon>
        <taxon>Sordariales</taxon>
        <taxon>Sordariaceae</taxon>
        <taxon>Pseudoneurospora</taxon>
    </lineage>
</organism>
<reference evidence="1" key="2">
    <citation type="submission" date="2023-06" db="EMBL/GenBank/DDBJ databases">
        <authorList>
            <consortium name="Lawrence Berkeley National Laboratory"/>
            <person name="Mondo S.J."/>
            <person name="Hensen N."/>
            <person name="Bonometti L."/>
            <person name="Westerberg I."/>
            <person name="Brannstrom I.O."/>
            <person name="Guillou S."/>
            <person name="Cros-Aarteil S."/>
            <person name="Calhoun S."/>
            <person name="Haridas S."/>
            <person name="Kuo A."/>
            <person name="Pangilinan J."/>
            <person name="Riley R."/>
            <person name="Labutti K."/>
            <person name="Andreopoulos B."/>
            <person name="Lipzen A."/>
            <person name="Chen C."/>
            <person name="Yanf M."/>
            <person name="Daum C."/>
            <person name="Ng V."/>
            <person name="Clum A."/>
            <person name="Steindorff A."/>
            <person name="Ohm R."/>
            <person name="Martin F."/>
            <person name="Silar P."/>
            <person name="Natvig D."/>
            <person name="Lalanne C."/>
            <person name="Gautier V."/>
            <person name="Ament-Velasquez S.L."/>
            <person name="Kruys A."/>
            <person name="Hutchinson M.I."/>
            <person name="Powell A.J."/>
            <person name="Barry K."/>
            <person name="Miller A.N."/>
            <person name="Grigoriev I.V."/>
            <person name="Debuchy R."/>
            <person name="Gladieux P."/>
            <person name="Thoren M.H."/>
            <person name="Johannesson H."/>
        </authorList>
    </citation>
    <scope>NUCLEOTIDE SEQUENCE</scope>
    <source>
        <strain evidence="1">CBS 626.80</strain>
    </source>
</reference>
<dbReference type="Proteomes" id="UP001303222">
    <property type="component" value="Unassembled WGS sequence"/>
</dbReference>
<protein>
    <submittedName>
        <fullName evidence="1">Uncharacterized protein</fullName>
    </submittedName>
</protein>
<dbReference type="AlphaFoldDB" id="A0AAN6P4D3"/>
<comment type="caution">
    <text evidence="1">The sequence shown here is derived from an EMBL/GenBank/DDBJ whole genome shotgun (WGS) entry which is preliminary data.</text>
</comment>
<reference evidence="1" key="1">
    <citation type="journal article" date="2023" name="Mol. Phylogenet. Evol.">
        <title>Genome-scale phylogeny and comparative genomics of the fungal order Sordariales.</title>
        <authorList>
            <person name="Hensen N."/>
            <person name="Bonometti L."/>
            <person name="Westerberg I."/>
            <person name="Brannstrom I.O."/>
            <person name="Guillou S."/>
            <person name="Cros-Aarteil S."/>
            <person name="Calhoun S."/>
            <person name="Haridas S."/>
            <person name="Kuo A."/>
            <person name="Mondo S."/>
            <person name="Pangilinan J."/>
            <person name="Riley R."/>
            <person name="LaButti K."/>
            <person name="Andreopoulos B."/>
            <person name="Lipzen A."/>
            <person name="Chen C."/>
            <person name="Yan M."/>
            <person name="Daum C."/>
            <person name="Ng V."/>
            <person name="Clum A."/>
            <person name="Steindorff A."/>
            <person name="Ohm R.A."/>
            <person name="Martin F."/>
            <person name="Silar P."/>
            <person name="Natvig D.O."/>
            <person name="Lalanne C."/>
            <person name="Gautier V."/>
            <person name="Ament-Velasquez S.L."/>
            <person name="Kruys A."/>
            <person name="Hutchinson M.I."/>
            <person name="Powell A.J."/>
            <person name="Barry K."/>
            <person name="Miller A.N."/>
            <person name="Grigoriev I.V."/>
            <person name="Debuchy R."/>
            <person name="Gladieux P."/>
            <person name="Hiltunen Thoren M."/>
            <person name="Johannesson H."/>
        </authorList>
    </citation>
    <scope>NUCLEOTIDE SEQUENCE</scope>
    <source>
        <strain evidence="1">CBS 626.80</strain>
    </source>
</reference>
<accession>A0AAN6P4D3</accession>
<proteinExistence type="predicted"/>
<evidence type="ECO:0000313" key="2">
    <source>
        <dbReference type="Proteomes" id="UP001303222"/>
    </source>
</evidence>
<keyword evidence="2" id="KW-1185">Reference proteome</keyword>
<gene>
    <name evidence="1" type="ORF">QBC32DRAFT_367761</name>
</gene>
<name>A0AAN6P4D3_9PEZI</name>
<sequence length="228" mass="26253">MPASHQASKPLLFRLPLEIRLMIYRHAWKVNPEIYTIPGTGQLESCYVKQQLPAIGKLGAICQQIKTEAFDEYFHHAQACLRWEFNDPSSPLLLTHLRHASFYWHGDVFFDWSDVSTTEAFCWLQILKQLRTLEVVVTGGSGWGWFGDYQSKQMSTLLENLRGLEKVTIKFDLSDLSQSDAERCMEALNVNAWFLKFKRKIESFVTLPEGATPPCQVIKERIGCLKPR</sequence>
<evidence type="ECO:0000313" key="1">
    <source>
        <dbReference type="EMBL" id="KAK3955422.1"/>
    </source>
</evidence>
<dbReference type="EMBL" id="MU859076">
    <property type="protein sequence ID" value="KAK3955422.1"/>
    <property type="molecule type" value="Genomic_DNA"/>
</dbReference>